<dbReference type="Proteomes" id="UP000814140">
    <property type="component" value="Unassembled WGS sequence"/>
</dbReference>
<sequence>MYPCSSTTCWLIPLARTTGDDVAPRFRELTSELQLERDRFVRRRQTVQHPDITFIGTRLSSIEAQKFPLAATGTSLVSLPELIGATVDDLNGFSKFRYRSAANSHTLALWSMIDGIRCLYNLLLNESAHLIVAVDRPCAEGANLATRVVGVRQPNLFHPLVGLQVGITINGYTWLHQYYLVHDTSIPSTDA</sequence>
<evidence type="ECO:0000313" key="1">
    <source>
        <dbReference type="EMBL" id="KAI0059456.1"/>
    </source>
</evidence>
<comment type="caution">
    <text evidence="1">The sequence shown here is derived from an EMBL/GenBank/DDBJ whole genome shotgun (WGS) entry which is preliminary data.</text>
</comment>
<accession>A0ACB8SU60</accession>
<organism evidence="1 2">
    <name type="scientific">Artomyces pyxidatus</name>
    <dbReference type="NCBI Taxonomy" id="48021"/>
    <lineage>
        <taxon>Eukaryota</taxon>
        <taxon>Fungi</taxon>
        <taxon>Dikarya</taxon>
        <taxon>Basidiomycota</taxon>
        <taxon>Agaricomycotina</taxon>
        <taxon>Agaricomycetes</taxon>
        <taxon>Russulales</taxon>
        <taxon>Auriscalpiaceae</taxon>
        <taxon>Artomyces</taxon>
    </lineage>
</organism>
<proteinExistence type="predicted"/>
<gene>
    <name evidence="1" type="ORF">BV25DRAFT_1127289</name>
</gene>
<protein>
    <submittedName>
        <fullName evidence="1">Uncharacterized protein</fullName>
    </submittedName>
</protein>
<name>A0ACB8SU60_9AGAM</name>
<reference evidence="1" key="2">
    <citation type="journal article" date="2022" name="New Phytol.">
        <title>Evolutionary transition to the ectomycorrhizal habit in the genomes of a hyperdiverse lineage of mushroom-forming fungi.</title>
        <authorList>
            <person name="Looney B."/>
            <person name="Miyauchi S."/>
            <person name="Morin E."/>
            <person name="Drula E."/>
            <person name="Courty P.E."/>
            <person name="Kohler A."/>
            <person name="Kuo A."/>
            <person name="LaButti K."/>
            <person name="Pangilinan J."/>
            <person name="Lipzen A."/>
            <person name="Riley R."/>
            <person name="Andreopoulos W."/>
            <person name="He G."/>
            <person name="Johnson J."/>
            <person name="Nolan M."/>
            <person name="Tritt A."/>
            <person name="Barry K.W."/>
            <person name="Grigoriev I.V."/>
            <person name="Nagy L.G."/>
            <person name="Hibbett D."/>
            <person name="Henrissat B."/>
            <person name="Matheny P.B."/>
            <person name="Labbe J."/>
            <person name="Martin F.M."/>
        </authorList>
    </citation>
    <scope>NUCLEOTIDE SEQUENCE</scope>
    <source>
        <strain evidence="1">HHB10654</strain>
    </source>
</reference>
<reference evidence="1" key="1">
    <citation type="submission" date="2021-03" db="EMBL/GenBank/DDBJ databases">
        <authorList>
            <consortium name="DOE Joint Genome Institute"/>
            <person name="Ahrendt S."/>
            <person name="Looney B.P."/>
            <person name="Miyauchi S."/>
            <person name="Morin E."/>
            <person name="Drula E."/>
            <person name="Courty P.E."/>
            <person name="Chicoki N."/>
            <person name="Fauchery L."/>
            <person name="Kohler A."/>
            <person name="Kuo A."/>
            <person name="Labutti K."/>
            <person name="Pangilinan J."/>
            <person name="Lipzen A."/>
            <person name="Riley R."/>
            <person name="Andreopoulos W."/>
            <person name="He G."/>
            <person name="Johnson J."/>
            <person name="Barry K.W."/>
            <person name="Grigoriev I.V."/>
            <person name="Nagy L."/>
            <person name="Hibbett D."/>
            <person name="Henrissat B."/>
            <person name="Matheny P.B."/>
            <person name="Labbe J."/>
            <person name="Martin F."/>
        </authorList>
    </citation>
    <scope>NUCLEOTIDE SEQUENCE</scope>
    <source>
        <strain evidence="1">HHB10654</strain>
    </source>
</reference>
<dbReference type="EMBL" id="MU277226">
    <property type="protein sequence ID" value="KAI0059456.1"/>
    <property type="molecule type" value="Genomic_DNA"/>
</dbReference>
<evidence type="ECO:0000313" key="2">
    <source>
        <dbReference type="Proteomes" id="UP000814140"/>
    </source>
</evidence>
<keyword evidence="2" id="KW-1185">Reference proteome</keyword>